<keyword evidence="2" id="KW-1185">Reference proteome</keyword>
<dbReference type="AlphaFoldDB" id="A0AAV1JN24"/>
<protein>
    <submittedName>
        <fullName evidence="1">Uncharacterized protein</fullName>
    </submittedName>
</protein>
<accession>A0AAV1JN24</accession>
<name>A0AAV1JN24_9NEOP</name>
<comment type="caution">
    <text evidence="1">The sequence shown here is derived from an EMBL/GenBank/DDBJ whole genome shotgun (WGS) entry which is preliminary data.</text>
</comment>
<dbReference type="EMBL" id="CAVLEF010000040">
    <property type="protein sequence ID" value="CAK1549936.1"/>
    <property type="molecule type" value="Genomic_DNA"/>
</dbReference>
<dbReference type="Proteomes" id="UP001497472">
    <property type="component" value="Unassembled WGS sequence"/>
</dbReference>
<gene>
    <name evidence="1" type="ORF">LNINA_LOCUS9194</name>
</gene>
<organism evidence="1 2">
    <name type="scientific">Leptosia nina</name>
    <dbReference type="NCBI Taxonomy" id="320188"/>
    <lineage>
        <taxon>Eukaryota</taxon>
        <taxon>Metazoa</taxon>
        <taxon>Ecdysozoa</taxon>
        <taxon>Arthropoda</taxon>
        <taxon>Hexapoda</taxon>
        <taxon>Insecta</taxon>
        <taxon>Pterygota</taxon>
        <taxon>Neoptera</taxon>
        <taxon>Endopterygota</taxon>
        <taxon>Lepidoptera</taxon>
        <taxon>Glossata</taxon>
        <taxon>Ditrysia</taxon>
        <taxon>Papilionoidea</taxon>
        <taxon>Pieridae</taxon>
        <taxon>Pierinae</taxon>
        <taxon>Leptosia</taxon>
    </lineage>
</organism>
<evidence type="ECO:0000313" key="2">
    <source>
        <dbReference type="Proteomes" id="UP001497472"/>
    </source>
</evidence>
<proteinExistence type="predicted"/>
<sequence length="168" mass="19158">MGTRRKSILRYGFHRTSECLDFEKSYICIQKCLDLKYDVAYADKNCYCTCYVKKDKAKYRPSQAGTQQRWKLGAPTTKLPIWAQKETKKPKDDKKDLEDENFELDDFANTTESTFKDRSVADHKVVNTTKPSLDNVELVGNTTANTDSSNTSVVTETTIEVENTTTTV</sequence>
<reference evidence="1 2" key="1">
    <citation type="submission" date="2023-11" db="EMBL/GenBank/DDBJ databases">
        <authorList>
            <person name="Okamura Y."/>
        </authorList>
    </citation>
    <scope>NUCLEOTIDE SEQUENCE [LARGE SCALE GENOMIC DNA]</scope>
</reference>
<evidence type="ECO:0000313" key="1">
    <source>
        <dbReference type="EMBL" id="CAK1549936.1"/>
    </source>
</evidence>